<name>A0A494ZWL6_9BACI</name>
<accession>A0A494ZWL6</accession>
<dbReference type="Proteomes" id="UP000269301">
    <property type="component" value="Unassembled WGS sequence"/>
</dbReference>
<evidence type="ECO:0008006" key="4">
    <source>
        <dbReference type="Google" id="ProtNLM"/>
    </source>
</evidence>
<evidence type="ECO:0000256" key="1">
    <source>
        <dbReference type="SAM" id="Phobius"/>
    </source>
</evidence>
<feature type="transmembrane region" description="Helical" evidence="1">
    <location>
        <begin position="127"/>
        <end position="148"/>
    </location>
</feature>
<keyword evidence="1" id="KW-1133">Transmembrane helix</keyword>
<evidence type="ECO:0000313" key="3">
    <source>
        <dbReference type="Proteomes" id="UP000269301"/>
    </source>
</evidence>
<gene>
    <name evidence="2" type="ORF">D8M06_15175</name>
</gene>
<dbReference type="OrthoDB" id="2388670at2"/>
<feature type="transmembrane region" description="Helical" evidence="1">
    <location>
        <begin position="89"/>
        <end position="107"/>
    </location>
</feature>
<protein>
    <recommendedName>
        <fullName evidence="4">Cytochrome c oxidase assembly protein</fullName>
    </recommendedName>
</protein>
<evidence type="ECO:0000313" key="2">
    <source>
        <dbReference type="EMBL" id="RKQ30757.1"/>
    </source>
</evidence>
<feature type="transmembrane region" description="Helical" evidence="1">
    <location>
        <begin position="66"/>
        <end position="82"/>
    </location>
</feature>
<keyword evidence="3" id="KW-1185">Reference proteome</keyword>
<reference evidence="2 3" key="1">
    <citation type="journal article" date="2016" name="Int. J. Syst. Evol. Microbiol.">
        <title>Oceanobacillus halophilus sp. nov., a novel moderately halophilic bacterium from a hypersaline lake.</title>
        <authorList>
            <person name="Amoozegar M.A."/>
            <person name="Bagheri M."/>
            <person name="Makhdoumi A."/>
            <person name="Nikou M.M."/>
            <person name="Fazeli S.A.S."/>
            <person name="Schumann P."/>
            <person name="Sproer C."/>
            <person name="Sanchez-Porro C."/>
            <person name="Ventosa A."/>
        </authorList>
    </citation>
    <scope>NUCLEOTIDE SEQUENCE [LARGE SCALE GENOMIC DNA]</scope>
    <source>
        <strain evidence="2 3">DSM 23996</strain>
    </source>
</reference>
<feature type="transmembrane region" description="Helical" evidence="1">
    <location>
        <begin position="160"/>
        <end position="180"/>
    </location>
</feature>
<dbReference type="EMBL" id="RBZP01000016">
    <property type="protein sequence ID" value="RKQ30757.1"/>
    <property type="molecule type" value="Genomic_DNA"/>
</dbReference>
<proteinExistence type="predicted"/>
<organism evidence="2 3">
    <name type="scientific">Oceanobacillus halophilus</name>
    <dbReference type="NCBI Taxonomy" id="930130"/>
    <lineage>
        <taxon>Bacteria</taxon>
        <taxon>Bacillati</taxon>
        <taxon>Bacillota</taxon>
        <taxon>Bacilli</taxon>
        <taxon>Bacillales</taxon>
        <taxon>Bacillaceae</taxon>
        <taxon>Oceanobacillus</taxon>
    </lineage>
</organism>
<dbReference type="AlphaFoldDB" id="A0A494ZWL6"/>
<keyword evidence="1" id="KW-0472">Membrane</keyword>
<comment type="caution">
    <text evidence="2">The sequence shown here is derived from an EMBL/GenBank/DDBJ whole genome shotgun (WGS) entry which is preliminary data.</text>
</comment>
<keyword evidence="1" id="KW-0812">Transmembrane</keyword>
<sequence>MMKQAIYGLVLYIFLMLPPVITVTESIMVVHMHMQMPLLVLVGMLFTPYLKQIFPGFFNKWNDNGIPGIVLFIIVICYWMMLPRTMDEALTVPAVEVFKFISLPFLAGIPLRDSWKKLNSFGKNTVFVSLTILCGVMAWVYIAAPNQLCNNYIVIEQKALGWTFLITGLCILIYFIQSLFVDESLYEEEPSTENS</sequence>
<feature type="transmembrane region" description="Helical" evidence="1">
    <location>
        <begin position="6"/>
        <end position="24"/>
    </location>
</feature>